<dbReference type="EMBL" id="CANHGI010000001">
    <property type="protein sequence ID" value="CAI5438972.1"/>
    <property type="molecule type" value="Genomic_DNA"/>
</dbReference>
<dbReference type="Proteomes" id="UP001152747">
    <property type="component" value="Unassembled WGS sequence"/>
</dbReference>
<feature type="compositionally biased region" description="Low complexity" evidence="4">
    <location>
        <begin position="507"/>
        <end position="522"/>
    </location>
</feature>
<organism evidence="6 7">
    <name type="scientific">Caenorhabditis angaria</name>
    <dbReference type="NCBI Taxonomy" id="860376"/>
    <lineage>
        <taxon>Eukaryota</taxon>
        <taxon>Metazoa</taxon>
        <taxon>Ecdysozoa</taxon>
        <taxon>Nematoda</taxon>
        <taxon>Chromadorea</taxon>
        <taxon>Rhabditida</taxon>
        <taxon>Rhabditina</taxon>
        <taxon>Rhabditomorpha</taxon>
        <taxon>Rhabditoidea</taxon>
        <taxon>Rhabditidae</taxon>
        <taxon>Peloderinae</taxon>
        <taxon>Caenorhabditis</taxon>
    </lineage>
</organism>
<dbReference type="GO" id="GO:0010494">
    <property type="term" value="C:cytoplasmic stress granule"/>
    <property type="evidence" value="ECO:0007669"/>
    <property type="project" value="TreeGrafter"/>
</dbReference>
<feature type="compositionally biased region" description="Low complexity" evidence="4">
    <location>
        <begin position="399"/>
        <end position="411"/>
    </location>
</feature>
<feature type="compositionally biased region" description="Polar residues" evidence="4">
    <location>
        <begin position="488"/>
        <end position="506"/>
    </location>
</feature>
<keyword evidence="1" id="KW-0597">Phosphoprotein</keyword>
<feature type="domain" description="HTH La-type RNA-binding" evidence="5">
    <location>
        <begin position="100"/>
        <end position="189"/>
    </location>
</feature>
<dbReference type="PANTHER" id="PTHR22792:SF131">
    <property type="entry name" value="LA-RELATED PROTEIN LARP4B"/>
    <property type="match status" value="1"/>
</dbReference>
<feature type="compositionally biased region" description="Low complexity" evidence="4">
    <location>
        <begin position="362"/>
        <end position="384"/>
    </location>
</feature>
<dbReference type="SMART" id="SM00715">
    <property type="entry name" value="LA"/>
    <property type="match status" value="1"/>
</dbReference>
<dbReference type="Gene3D" id="1.10.10.10">
    <property type="entry name" value="Winged helix-like DNA-binding domain superfamily/Winged helix DNA-binding domain"/>
    <property type="match status" value="1"/>
</dbReference>
<dbReference type="Pfam" id="PF05383">
    <property type="entry name" value="La"/>
    <property type="match status" value="1"/>
</dbReference>
<dbReference type="PROSITE" id="PS50961">
    <property type="entry name" value="HTH_LA"/>
    <property type="match status" value="1"/>
</dbReference>
<dbReference type="InterPro" id="IPR036390">
    <property type="entry name" value="WH_DNA-bd_sf"/>
</dbReference>
<accession>A0A9P1I5B8</accession>
<reference evidence="6" key="1">
    <citation type="submission" date="2022-11" db="EMBL/GenBank/DDBJ databases">
        <authorList>
            <person name="Kikuchi T."/>
        </authorList>
    </citation>
    <scope>NUCLEOTIDE SEQUENCE</scope>
    <source>
        <strain evidence="6">PS1010</strain>
    </source>
</reference>
<proteinExistence type="predicted"/>
<protein>
    <recommendedName>
        <fullName evidence="5">HTH La-type RNA-binding domain-containing protein</fullName>
    </recommendedName>
</protein>
<keyword evidence="2 3" id="KW-0694">RNA-binding</keyword>
<name>A0A9P1I5B8_9PELO</name>
<feature type="region of interest" description="Disordered" evidence="4">
    <location>
        <begin position="308"/>
        <end position="582"/>
    </location>
</feature>
<dbReference type="GO" id="GO:0003730">
    <property type="term" value="F:mRNA 3'-UTR binding"/>
    <property type="evidence" value="ECO:0007669"/>
    <property type="project" value="TreeGrafter"/>
</dbReference>
<evidence type="ECO:0000313" key="6">
    <source>
        <dbReference type="EMBL" id="CAI5438972.1"/>
    </source>
</evidence>
<dbReference type="AlphaFoldDB" id="A0A9P1I5B8"/>
<feature type="compositionally biased region" description="Basic and acidic residues" evidence="4">
    <location>
        <begin position="556"/>
        <end position="572"/>
    </location>
</feature>
<evidence type="ECO:0000256" key="3">
    <source>
        <dbReference type="PROSITE-ProRule" id="PRU00332"/>
    </source>
</evidence>
<dbReference type="InterPro" id="IPR058699">
    <property type="entry name" value="RRM_LARP4/4B"/>
</dbReference>
<gene>
    <name evidence="6" type="ORF">CAMP_LOCUS1609</name>
</gene>
<dbReference type="GO" id="GO:0045727">
    <property type="term" value="P:positive regulation of translation"/>
    <property type="evidence" value="ECO:0007669"/>
    <property type="project" value="TreeGrafter"/>
</dbReference>
<dbReference type="PANTHER" id="PTHR22792">
    <property type="entry name" value="LUPUS LA PROTEIN-RELATED"/>
    <property type="match status" value="1"/>
</dbReference>
<evidence type="ECO:0000256" key="2">
    <source>
        <dbReference type="ARBA" id="ARBA00022884"/>
    </source>
</evidence>
<evidence type="ECO:0000313" key="7">
    <source>
        <dbReference type="Proteomes" id="UP001152747"/>
    </source>
</evidence>
<dbReference type="InterPro" id="IPR036388">
    <property type="entry name" value="WH-like_DNA-bd_sf"/>
</dbReference>
<evidence type="ECO:0000256" key="4">
    <source>
        <dbReference type="SAM" id="MobiDB-lite"/>
    </source>
</evidence>
<dbReference type="SUPFAM" id="SSF46785">
    <property type="entry name" value="Winged helix' DNA-binding domain"/>
    <property type="match status" value="1"/>
</dbReference>
<sequence>MDSLELDSDSFYICTEISPRNYVVQKAIQIDKSQIERMVGDLEKNAEANRGAGTPISQPPAPPLPYWFNRECKDKLMKVEAPAQGTFAMPSSNFILTQNTPNPIDVRQQLKNQLEYYFSRENLMTDRYLRCQMDSEQYVPITVIAGFRKITQLTDDYNLILEVLRESNLVEVDELGEKVRPITKRTTIILREIGQEHKEEVEKMLNGGPKYLDLKYGLNDSWYVTYDTEEHTHAAYVHLQNIQIMFNNRPICARIKAGGPPANIDQQMQQPTIPEPSDFPPMMDLGQILAAYGFVPVATYRPGSTVVHVEEETERTPTVSRQPFRFSNGAARNNGTKKQNGGHGHHNNKQNQRYYDEGGSTSSASSGRYNNNSYNNHNNSTNNSWRKNDRNNYRRNNYHQRQPQSQQYYQQSKEDGEEGEEVYEGEKEDETKYPPLNKSSPVPLMSPDLPAPPVWPAPNHSRNSNRKESINSEEQESGGGTITPTPIETASSESGTNDSYLPTRKQSIQSVASSSYSYEEQAFPSLPKPAKEPEKKVVKPTFSSVAAGRRNIKQIPETKKSYAEKLKERDAARSSPSSSSSS</sequence>
<dbReference type="GO" id="GO:0005829">
    <property type="term" value="C:cytosol"/>
    <property type="evidence" value="ECO:0007669"/>
    <property type="project" value="TreeGrafter"/>
</dbReference>
<keyword evidence="7" id="KW-1185">Reference proteome</keyword>
<evidence type="ECO:0000256" key="1">
    <source>
        <dbReference type="ARBA" id="ARBA00022553"/>
    </source>
</evidence>
<comment type="caution">
    <text evidence="6">The sequence shown here is derived from an EMBL/GenBank/DDBJ whole genome shotgun (WGS) entry which is preliminary data.</text>
</comment>
<dbReference type="InterPro" id="IPR045180">
    <property type="entry name" value="La_dom_prot"/>
</dbReference>
<feature type="compositionally biased region" description="Acidic residues" evidence="4">
    <location>
        <begin position="415"/>
        <end position="428"/>
    </location>
</feature>
<dbReference type="OrthoDB" id="10046764at2759"/>
<evidence type="ECO:0000259" key="5">
    <source>
        <dbReference type="PROSITE" id="PS50961"/>
    </source>
</evidence>
<dbReference type="Pfam" id="PF26088">
    <property type="entry name" value="RRM_LARP4"/>
    <property type="match status" value="1"/>
</dbReference>
<dbReference type="InterPro" id="IPR006630">
    <property type="entry name" value="La_HTH"/>
</dbReference>